<organism evidence="2">
    <name type="scientific">Tetraselmis sp. GSL018</name>
    <dbReference type="NCBI Taxonomy" id="582737"/>
    <lineage>
        <taxon>Eukaryota</taxon>
        <taxon>Viridiplantae</taxon>
        <taxon>Chlorophyta</taxon>
        <taxon>core chlorophytes</taxon>
        <taxon>Chlorodendrophyceae</taxon>
        <taxon>Chlorodendrales</taxon>
        <taxon>Chlorodendraceae</taxon>
        <taxon>Tetraselmis</taxon>
    </lineage>
</organism>
<name>A0A061QJL3_9CHLO</name>
<feature type="region of interest" description="Disordered" evidence="1">
    <location>
        <begin position="156"/>
        <end position="177"/>
    </location>
</feature>
<feature type="region of interest" description="Disordered" evidence="1">
    <location>
        <begin position="234"/>
        <end position="282"/>
    </location>
</feature>
<protein>
    <submittedName>
        <fullName evidence="2">Uncharacterized protein</fullName>
    </submittedName>
</protein>
<feature type="compositionally biased region" description="Low complexity" evidence="1">
    <location>
        <begin position="96"/>
        <end position="108"/>
    </location>
</feature>
<proteinExistence type="predicted"/>
<reference evidence="2" key="1">
    <citation type="submission" date="2014-05" db="EMBL/GenBank/DDBJ databases">
        <title>The transcriptome of the halophilic microalga Tetraselmis sp. GSL018 isolated from the Great Salt Lake, Utah.</title>
        <authorList>
            <person name="Jinkerson R.E."/>
            <person name="D'Adamo S."/>
            <person name="Posewitz M.C."/>
        </authorList>
    </citation>
    <scope>NUCLEOTIDE SEQUENCE</scope>
    <source>
        <strain evidence="2">GSL018</strain>
    </source>
</reference>
<accession>A0A061QJL3</accession>
<dbReference type="EMBL" id="GBEZ01027410">
    <property type="protein sequence ID" value="JAC59898.1"/>
    <property type="molecule type" value="Transcribed_RNA"/>
</dbReference>
<feature type="region of interest" description="Disordered" evidence="1">
    <location>
        <begin position="44"/>
        <end position="111"/>
    </location>
</feature>
<dbReference type="AlphaFoldDB" id="A0A061QJL3"/>
<feature type="compositionally biased region" description="Low complexity" evidence="1">
    <location>
        <begin position="272"/>
        <end position="282"/>
    </location>
</feature>
<gene>
    <name evidence="2" type="ORF">TSPGSL018_30332</name>
</gene>
<evidence type="ECO:0000313" key="2">
    <source>
        <dbReference type="EMBL" id="JAC59898.1"/>
    </source>
</evidence>
<feature type="compositionally biased region" description="Basic and acidic residues" evidence="1">
    <location>
        <begin position="47"/>
        <end position="57"/>
    </location>
</feature>
<evidence type="ECO:0000256" key="1">
    <source>
        <dbReference type="SAM" id="MobiDB-lite"/>
    </source>
</evidence>
<sequence>MLGYLWGRWWESCVAPLTGVRWGGSGRFSNKGVLPPYVRLRRGFAGGDREEPPERDAVGMLRHPPAGLPSLPAWAGRARVGAGDPPPAVPWAEDTSSSPPSSSSSSSSGARPLLRTASAYEHYLESGLLEALDESLRQFAGDSPLCFDAPEVAAPDPPLLSADAPPARDGPASGASLWESVDWSPSPDLGGERLSLFTSDPLHSMPVDGRAGALQAPAPQPWLDAPLRHQAQCGWPEPLGRRGGGPQSAAPGGHLGAPTWQQHLFRQPPSPGHQAAAAAPAPASIQHQARILGDMIASRLPRAANCEELAQLSAARQLLRRVAGDAAAASWSPPPVPHARPAAQREQFDFGHLRQKLASLTAPHPMGPANHLLPDQGLGLLGSSFLHWGPAAGSPASPIATARTR</sequence>